<dbReference type="RefSeq" id="WP_285666643.1">
    <property type="nucleotide sequence ID" value="NZ_BSTX01000005.1"/>
</dbReference>
<feature type="compositionally biased region" description="Low complexity" evidence="1">
    <location>
        <begin position="109"/>
        <end position="122"/>
    </location>
</feature>
<name>A0A9W6W671_9ACTN</name>
<evidence type="ECO:0000313" key="4">
    <source>
        <dbReference type="Proteomes" id="UP001165079"/>
    </source>
</evidence>
<accession>A0A9W6W671</accession>
<evidence type="ECO:0000313" key="3">
    <source>
        <dbReference type="EMBL" id="GLZ81217.1"/>
    </source>
</evidence>
<organism evidence="3 4">
    <name type="scientific">Actinorhabdospora filicis</name>
    <dbReference type="NCBI Taxonomy" id="1785913"/>
    <lineage>
        <taxon>Bacteria</taxon>
        <taxon>Bacillati</taxon>
        <taxon>Actinomycetota</taxon>
        <taxon>Actinomycetes</taxon>
        <taxon>Micromonosporales</taxon>
        <taxon>Micromonosporaceae</taxon>
        <taxon>Actinorhabdospora</taxon>
    </lineage>
</organism>
<proteinExistence type="predicted"/>
<dbReference type="AlphaFoldDB" id="A0A9W6W671"/>
<keyword evidence="2" id="KW-0472">Membrane</keyword>
<dbReference type="Proteomes" id="UP001165079">
    <property type="component" value="Unassembled WGS sequence"/>
</dbReference>
<feature type="compositionally biased region" description="Basic and acidic residues" evidence="1">
    <location>
        <begin position="162"/>
        <end position="196"/>
    </location>
</feature>
<dbReference type="EMBL" id="BSTX01000005">
    <property type="protein sequence ID" value="GLZ81217.1"/>
    <property type="molecule type" value="Genomic_DNA"/>
</dbReference>
<keyword evidence="2" id="KW-0812">Transmembrane</keyword>
<evidence type="ECO:0000256" key="1">
    <source>
        <dbReference type="SAM" id="MobiDB-lite"/>
    </source>
</evidence>
<keyword evidence="4" id="KW-1185">Reference proteome</keyword>
<feature type="region of interest" description="Disordered" evidence="1">
    <location>
        <begin position="87"/>
        <end position="252"/>
    </location>
</feature>
<feature type="transmembrane region" description="Helical" evidence="2">
    <location>
        <begin position="62"/>
        <end position="85"/>
    </location>
</feature>
<gene>
    <name evidence="3" type="ORF">Afil01_60240</name>
</gene>
<keyword evidence="2" id="KW-1133">Transmembrane helix</keyword>
<evidence type="ECO:0000256" key="2">
    <source>
        <dbReference type="SAM" id="Phobius"/>
    </source>
</evidence>
<protein>
    <submittedName>
        <fullName evidence="3">Uncharacterized protein</fullName>
    </submittedName>
</protein>
<reference evidence="3" key="1">
    <citation type="submission" date="2023-03" db="EMBL/GenBank/DDBJ databases">
        <title>Actinorhabdospora filicis NBRC 111898.</title>
        <authorList>
            <person name="Ichikawa N."/>
            <person name="Sato H."/>
            <person name="Tonouchi N."/>
        </authorList>
    </citation>
    <scope>NUCLEOTIDE SEQUENCE</scope>
    <source>
        <strain evidence="3">NBRC 111898</strain>
    </source>
</reference>
<comment type="caution">
    <text evidence="3">The sequence shown here is derived from an EMBL/GenBank/DDBJ whole genome shotgun (WGS) entry which is preliminary data.</text>
</comment>
<sequence length="252" mass="26253">MTRLTRHDARRILDGRDRSGRLGALLDAAAASARPAELGGEDDVLTAFRAAPRHAVRPSRRFLARFVVVKAVIAVALLGGVALAASSSLTPGGEGSPGQPVAEGGRADPAPNTPTEPVETPTAPTPSPSDTSIKPFKGEDGEDPPEPGRPSGKRLKQLCRLFLDDPRGARAEKDYPGLEERAGSLERVRRFCERLLGEGGDDGDGKGEDPQDTNPSPKPSASHEDTSGPGGPHNGPQGHKGLSARSDGTYVG</sequence>